<dbReference type="SUPFAM" id="SSF53067">
    <property type="entry name" value="Actin-like ATPase domain"/>
    <property type="match status" value="2"/>
</dbReference>
<dbReference type="InterPro" id="IPR043129">
    <property type="entry name" value="ATPase_NBD"/>
</dbReference>
<evidence type="ECO:0000256" key="5">
    <source>
        <dbReference type="ARBA" id="ARBA00023186"/>
    </source>
</evidence>
<dbReference type="Proteomes" id="UP000612899">
    <property type="component" value="Unassembled WGS sequence"/>
</dbReference>
<dbReference type="Pfam" id="PF00012">
    <property type="entry name" value="HSP70"/>
    <property type="match status" value="1"/>
</dbReference>
<evidence type="ECO:0008006" key="9">
    <source>
        <dbReference type="Google" id="ProtNLM"/>
    </source>
</evidence>
<dbReference type="EMBL" id="BONY01000062">
    <property type="protein sequence ID" value="GIH09169.1"/>
    <property type="molecule type" value="Genomic_DNA"/>
</dbReference>
<keyword evidence="5" id="KW-0143">Chaperone</keyword>
<evidence type="ECO:0000313" key="8">
    <source>
        <dbReference type="Proteomes" id="UP000612899"/>
    </source>
</evidence>
<organism evidence="7 8">
    <name type="scientific">Rhizocola hellebori</name>
    <dbReference type="NCBI Taxonomy" id="1392758"/>
    <lineage>
        <taxon>Bacteria</taxon>
        <taxon>Bacillati</taxon>
        <taxon>Actinomycetota</taxon>
        <taxon>Actinomycetes</taxon>
        <taxon>Micromonosporales</taxon>
        <taxon>Micromonosporaceae</taxon>
        <taxon>Rhizocola</taxon>
    </lineage>
</organism>
<evidence type="ECO:0000256" key="2">
    <source>
        <dbReference type="ARBA" id="ARBA00022741"/>
    </source>
</evidence>
<dbReference type="Gene3D" id="3.30.420.40">
    <property type="match status" value="2"/>
</dbReference>
<keyword evidence="4" id="KW-0346">Stress response</keyword>
<dbReference type="PROSITE" id="PS01036">
    <property type="entry name" value="HSP70_3"/>
    <property type="match status" value="1"/>
</dbReference>
<dbReference type="GO" id="GO:0005524">
    <property type="term" value="F:ATP binding"/>
    <property type="evidence" value="ECO:0007669"/>
    <property type="project" value="UniProtKB-KW"/>
</dbReference>
<dbReference type="Gene3D" id="3.90.640.10">
    <property type="entry name" value="Actin, Chain A, domain 4"/>
    <property type="match status" value="1"/>
</dbReference>
<protein>
    <recommendedName>
        <fullName evidence="9">Hsp70 family protein</fullName>
    </recommendedName>
</protein>
<evidence type="ECO:0000313" key="7">
    <source>
        <dbReference type="EMBL" id="GIH09169.1"/>
    </source>
</evidence>
<dbReference type="InterPro" id="IPR018181">
    <property type="entry name" value="Heat_shock_70_CS"/>
</dbReference>
<keyword evidence="3 6" id="KW-0067">ATP-binding</keyword>
<keyword evidence="2 6" id="KW-0547">Nucleotide-binding</keyword>
<name>A0A8J3QGF2_9ACTN</name>
<evidence type="ECO:0000256" key="3">
    <source>
        <dbReference type="ARBA" id="ARBA00022840"/>
    </source>
</evidence>
<dbReference type="InterPro" id="IPR013126">
    <property type="entry name" value="Hsp_70_fam"/>
</dbReference>
<comment type="caution">
    <text evidence="7">The sequence shown here is derived from an EMBL/GenBank/DDBJ whole genome shotgun (WGS) entry which is preliminary data.</text>
</comment>
<gene>
    <name evidence="7" type="ORF">Rhe02_72360</name>
</gene>
<evidence type="ECO:0000256" key="6">
    <source>
        <dbReference type="RuleBase" id="RU003322"/>
    </source>
</evidence>
<sequence>MVVPLSPGTPWLSSVAALKGNDLVVGDEDGFPAEQLVRSVKRAITERWQTIPVGPPDSGVEVEVDEVIAAIFTEIRKRAGNSLNGGEIRLGCPAMWDGAQRKRLIRIAKSVGLSVTDATLIDEPVAAGLAWIADHQLTGDDPISGRVLVFDMGGGTLDVAVLDIASESVKEVSVLSSRGNPLAGDQLDEAITADLIGEIEGAGVDFAALRQPAQARALIARMARETKIALSTQELHTLVLPMLVFGRYVEIDYTRQRVETAFHPLMVQAEKLVEEALVEAQLKERFRDVPGFLPRVTTNDLDYIMLVGGMSQIPYVRQRLAARFPEVAFVRREQADPVEAVAKGLTDNTGYEHINLHRPAFDFVLEWDGGSQRRLLYEAYTPLYREWQAASGRARLNYERRGRGMRLPRQGRGHLRVVSPSGKPVRLAVDGAAIDKLPVRFGLHELVFKIYCDGQLLLTDGTGKQTAMRVDRWPIIKNRDDASLELKKLKRKPMDAPPIWFVGNGAQA</sequence>
<evidence type="ECO:0000256" key="4">
    <source>
        <dbReference type="ARBA" id="ARBA00023016"/>
    </source>
</evidence>
<keyword evidence="8" id="KW-1185">Reference proteome</keyword>
<evidence type="ECO:0000256" key="1">
    <source>
        <dbReference type="ARBA" id="ARBA00007381"/>
    </source>
</evidence>
<dbReference type="AlphaFoldDB" id="A0A8J3QGF2"/>
<dbReference type="GO" id="GO:0140662">
    <property type="term" value="F:ATP-dependent protein folding chaperone"/>
    <property type="evidence" value="ECO:0007669"/>
    <property type="project" value="InterPro"/>
</dbReference>
<proteinExistence type="inferred from homology"/>
<accession>A0A8J3QGF2</accession>
<comment type="similarity">
    <text evidence="1 6">Belongs to the heat shock protein 70 family.</text>
</comment>
<reference evidence="7" key="1">
    <citation type="submission" date="2021-01" db="EMBL/GenBank/DDBJ databases">
        <title>Whole genome shotgun sequence of Rhizocola hellebori NBRC 109834.</title>
        <authorList>
            <person name="Komaki H."/>
            <person name="Tamura T."/>
        </authorList>
    </citation>
    <scope>NUCLEOTIDE SEQUENCE</scope>
    <source>
        <strain evidence="7">NBRC 109834</strain>
    </source>
</reference>
<dbReference type="PANTHER" id="PTHR19375">
    <property type="entry name" value="HEAT SHOCK PROTEIN 70KDA"/>
    <property type="match status" value="1"/>
</dbReference>